<organism evidence="1">
    <name type="scientific">Anguilla anguilla</name>
    <name type="common">European freshwater eel</name>
    <name type="synonym">Muraena anguilla</name>
    <dbReference type="NCBI Taxonomy" id="7936"/>
    <lineage>
        <taxon>Eukaryota</taxon>
        <taxon>Metazoa</taxon>
        <taxon>Chordata</taxon>
        <taxon>Craniata</taxon>
        <taxon>Vertebrata</taxon>
        <taxon>Euteleostomi</taxon>
        <taxon>Actinopterygii</taxon>
        <taxon>Neopterygii</taxon>
        <taxon>Teleostei</taxon>
        <taxon>Anguilliformes</taxon>
        <taxon>Anguillidae</taxon>
        <taxon>Anguilla</taxon>
    </lineage>
</organism>
<reference evidence="1" key="2">
    <citation type="journal article" date="2015" name="Fish Shellfish Immunol.">
        <title>Early steps in the European eel (Anguilla anguilla)-Vibrio vulnificus interaction in the gills: Role of the RtxA13 toxin.</title>
        <authorList>
            <person name="Callol A."/>
            <person name="Pajuelo D."/>
            <person name="Ebbesson L."/>
            <person name="Teles M."/>
            <person name="MacKenzie S."/>
            <person name="Amaro C."/>
        </authorList>
    </citation>
    <scope>NUCLEOTIDE SEQUENCE</scope>
</reference>
<reference evidence="1" key="1">
    <citation type="submission" date="2014-11" db="EMBL/GenBank/DDBJ databases">
        <authorList>
            <person name="Amaro Gonzalez C."/>
        </authorList>
    </citation>
    <scope>NUCLEOTIDE SEQUENCE</scope>
</reference>
<accession>A0A0E9PVN1</accession>
<dbReference type="EMBL" id="GBXM01100664">
    <property type="protein sequence ID" value="JAH07913.1"/>
    <property type="molecule type" value="Transcribed_RNA"/>
</dbReference>
<dbReference type="AlphaFoldDB" id="A0A0E9PVN1"/>
<evidence type="ECO:0000313" key="1">
    <source>
        <dbReference type="EMBL" id="JAH07913.1"/>
    </source>
</evidence>
<proteinExistence type="predicted"/>
<protein>
    <submittedName>
        <fullName evidence="1">Uncharacterized protein</fullName>
    </submittedName>
</protein>
<sequence>MADGITLVTTNCLAGCPIFEHVNGNSGEEIYVPADLSFSPFGGEPNHA</sequence>
<name>A0A0E9PVN1_ANGAN</name>